<name>X0VED4_9ZZZZ</name>
<dbReference type="EMBL" id="BARS01032612">
    <property type="protein sequence ID" value="GAG16544.1"/>
    <property type="molecule type" value="Genomic_DNA"/>
</dbReference>
<accession>X0VED4</accession>
<protein>
    <recommendedName>
        <fullName evidence="3">AAA+ ATPase domain-containing protein</fullName>
    </recommendedName>
</protein>
<dbReference type="GO" id="GO:0005524">
    <property type="term" value="F:ATP binding"/>
    <property type="evidence" value="ECO:0007669"/>
    <property type="project" value="UniProtKB-KW"/>
</dbReference>
<keyword evidence="1" id="KW-0547">Nucleotide-binding</keyword>
<evidence type="ECO:0000256" key="1">
    <source>
        <dbReference type="ARBA" id="ARBA00022741"/>
    </source>
</evidence>
<comment type="caution">
    <text evidence="4">The sequence shown here is derived from an EMBL/GenBank/DDBJ whole genome shotgun (WGS) entry which is preliminary data.</text>
</comment>
<dbReference type="GO" id="GO:0009378">
    <property type="term" value="F:four-way junction helicase activity"/>
    <property type="evidence" value="ECO:0007669"/>
    <property type="project" value="InterPro"/>
</dbReference>
<evidence type="ECO:0000313" key="4">
    <source>
        <dbReference type="EMBL" id="GAG16544.1"/>
    </source>
</evidence>
<feature type="non-terminal residue" evidence="4">
    <location>
        <position position="145"/>
    </location>
</feature>
<reference evidence="4" key="1">
    <citation type="journal article" date="2014" name="Front. Microbiol.">
        <title>High frequency of phylogenetically diverse reductive dehalogenase-homologous genes in deep subseafloor sedimentary metagenomes.</title>
        <authorList>
            <person name="Kawai M."/>
            <person name="Futagami T."/>
            <person name="Toyoda A."/>
            <person name="Takaki Y."/>
            <person name="Nishi S."/>
            <person name="Hori S."/>
            <person name="Arai W."/>
            <person name="Tsubouchi T."/>
            <person name="Morono Y."/>
            <person name="Uchiyama I."/>
            <person name="Ito T."/>
            <person name="Fujiyama A."/>
            <person name="Inagaki F."/>
            <person name="Takami H."/>
        </authorList>
    </citation>
    <scope>NUCLEOTIDE SEQUENCE</scope>
    <source>
        <strain evidence="4">Expedition CK06-06</strain>
    </source>
</reference>
<dbReference type="SMART" id="SM00382">
    <property type="entry name" value="AAA"/>
    <property type="match status" value="1"/>
</dbReference>
<dbReference type="GO" id="GO:0003677">
    <property type="term" value="F:DNA binding"/>
    <property type="evidence" value="ECO:0007669"/>
    <property type="project" value="InterPro"/>
</dbReference>
<dbReference type="InterPro" id="IPR027417">
    <property type="entry name" value="P-loop_NTPase"/>
</dbReference>
<keyword evidence="2" id="KW-0067">ATP-binding</keyword>
<dbReference type="PANTHER" id="PTHR42848:SF1">
    <property type="entry name" value="HOLLIDAY JUNCTION BRANCH MIGRATION COMPLEX SUBUNIT RUVB"/>
    <property type="match status" value="1"/>
</dbReference>
<dbReference type="CDD" id="cd00009">
    <property type="entry name" value="AAA"/>
    <property type="match status" value="1"/>
</dbReference>
<gene>
    <name evidence="4" type="ORF">S01H1_50607</name>
</gene>
<evidence type="ECO:0000256" key="2">
    <source>
        <dbReference type="ARBA" id="ARBA00022840"/>
    </source>
</evidence>
<dbReference type="InterPro" id="IPR004605">
    <property type="entry name" value="DNA_helicase_Holl-junc_RuvB"/>
</dbReference>
<dbReference type="Gene3D" id="3.40.50.300">
    <property type="entry name" value="P-loop containing nucleotide triphosphate hydrolases"/>
    <property type="match status" value="1"/>
</dbReference>
<dbReference type="GO" id="GO:0006281">
    <property type="term" value="P:DNA repair"/>
    <property type="evidence" value="ECO:0007669"/>
    <property type="project" value="InterPro"/>
</dbReference>
<dbReference type="InterPro" id="IPR003593">
    <property type="entry name" value="AAA+_ATPase"/>
</dbReference>
<proteinExistence type="predicted"/>
<feature type="domain" description="AAA+ ATPase" evidence="3">
    <location>
        <begin position="54"/>
        <end position="141"/>
    </location>
</feature>
<dbReference type="SUPFAM" id="SSF52540">
    <property type="entry name" value="P-loop containing nucleoside triphosphate hydrolases"/>
    <property type="match status" value="1"/>
</dbReference>
<dbReference type="InterPro" id="IPR008824">
    <property type="entry name" value="RuvB-like_N"/>
</dbReference>
<dbReference type="GO" id="GO:0006310">
    <property type="term" value="P:DNA recombination"/>
    <property type="evidence" value="ECO:0007669"/>
    <property type="project" value="InterPro"/>
</dbReference>
<dbReference type="Pfam" id="PF05496">
    <property type="entry name" value="RuvB_N"/>
    <property type="match status" value="1"/>
</dbReference>
<dbReference type="PANTHER" id="PTHR42848">
    <property type="match status" value="1"/>
</dbReference>
<evidence type="ECO:0000259" key="3">
    <source>
        <dbReference type="SMART" id="SM00382"/>
    </source>
</evidence>
<sequence>MARERIIDANSSGEAEDTYNLSLRPASLNECIGQKELLDRLVIAIRAARERAEPLDHVLLHGPPGLGKTTLAYVIAHEMGARLRQTSGPALAKPSDLVGMLTNLQRCDVVFIDEIHRLPAIVEEFIYPAMEDFRVDFTVDSGMHA</sequence>
<organism evidence="4">
    <name type="scientific">marine sediment metagenome</name>
    <dbReference type="NCBI Taxonomy" id="412755"/>
    <lineage>
        <taxon>unclassified sequences</taxon>
        <taxon>metagenomes</taxon>
        <taxon>ecological metagenomes</taxon>
    </lineage>
</organism>
<dbReference type="AlphaFoldDB" id="X0VED4"/>